<dbReference type="EMBL" id="BTGU01000008">
    <property type="protein sequence ID" value="GMN38550.1"/>
    <property type="molecule type" value="Genomic_DNA"/>
</dbReference>
<keyword evidence="1" id="KW-0472">Membrane</keyword>
<keyword evidence="1" id="KW-0812">Transmembrane</keyword>
<organism evidence="2 3">
    <name type="scientific">Ficus carica</name>
    <name type="common">Common fig</name>
    <dbReference type="NCBI Taxonomy" id="3494"/>
    <lineage>
        <taxon>Eukaryota</taxon>
        <taxon>Viridiplantae</taxon>
        <taxon>Streptophyta</taxon>
        <taxon>Embryophyta</taxon>
        <taxon>Tracheophyta</taxon>
        <taxon>Spermatophyta</taxon>
        <taxon>Magnoliopsida</taxon>
        <taxon>eudicotyledons</taxon>
        <taxon>Gunneridae</taxon>
        <taxon>Pentapetalae</taxon>
        <taxon>rosids</taxon>
        <taxon>fabids</taxon>
        <taxon>Rosales</taxon>
        <taxon>Moraceae</taxon>
        <taxon>Ficeae</taxon>
        <taxon>Ficus</taxon>
    </lineage>
</organism>
<protein>
    <submittedName>
        <fullName evidence="2">Uncharacterized protein</fullName>
    </submittedName>
</protein>
<reference evidence="2" key="1">
    <citation type="submission" date="2023-07" db="EMBL/GenBank/DDBJ databases">
        <title>draft genome sequence of fig (Ficus carica).</title>
        <authorList>
            <person name="Takahashi T."/>
            <person name="Nishimura K."/>
        </authorList>
    </citation>
    <scope>NUCLEOTIDE SEQUENCE</scope>
</reference>
<dbReference type="Proteomes" id="UP001187192">
    <property type="component" value="Unassembled WGS sequence"/>
</dbReference>
<keyword evidence="1" id="KW-1133">Transmembrane helix</keyword>
<dbReference type="AlphaFoldDB" id="A0AA87ZTR8"/>
<gene>
    <name evidence="2" type="ORF">TIFTF001_007779</name>
</gene>
<accession>A0AA87ZTR8</accession>
<comment type="caution">
    <text evidence="2">The sequence shown here is derived from an EMBL/GenBank/DDBJ whole genome shotgun (WGS) entry which is preliminary data.</text>
</comment>
<proteinExistence type="predicted"/>
<dbReference type="InterPro" id="IPR008686">
    <property type="entry name" value="RNA_pol_mitovir"/>
</dbReference>
<feature type="transmembrane region" description="Helical" evidence="1">
    <location>
        <begin position="118"/>
        <end position="144"/>
    </location>
</feature>
<sequence>MVNSASSRIRYRSFPWMHHRGMPILQFFLRTLHPHCLVEILRCRDYVLTCSDRDIDTDFFCPGDLTSPLHPGFLLQARVFSPSILFAKRTLFTLDNRLVLVIEGAGKRRIFAIATDRWLLTVIYALMECLFCPTFASCVVNSSLGLNSFWVWKPMVRKPSLVSFVAGHPLGYYGS</sequence>
<dbReference type="PANTHER" id="PTHR34456">
    <property type="entry name" value="MITOVIRUS RNA-DEPENDENT RNA POLYMERASE"/>
    <property type="match status" value="1"/>
</dbReference>
<keyword evidence="3" id="KW-1185">Reference proteome</keyword>
<dbReference type="PANTHER" id="PTHR34456:SF13">
    <property type="entry name" value="REVERSE TRANSCRIPTASE DOMAIN-CONTAINING PROTEIN"/>
    <property type="match status" value="1"/>
</dbReference>
<evidence type="ECO:0000313" key="2">
    <source>
        <dbReference type="EMBL" id="GMN38550.1"/>
    </source>
</evidence>
<evidence type="ECO:0000256" key="1">
    <source>
        <dbReference type="SAM" id="Phobius"/>
    </source>
</evidence>
<name>A0AA87ZTR8_FICCA</name>
<evidence type="ECO:0000313" key="3">
    <source>
        <dbReference type="Proteomes" id="UP001187192"/>
    </source>
</evidence>